<comment type="caution">
    <text evidence="1">The sequence shown here is derived from an EMBL/GenBank/DDBJ whole genome shotgun (WGS) entry which is preliminary data.</text>
</comment>
<proteinExistence type="predicted"/>
<evidence type="ECO:0008006" key="3">
    <source>
        <dbReference type="Google" id="ProtNLM"/>
    </source>
</evidence>
<organism evidence="1 2">
    <name type="scientific">Paraburkholderia youngii</name>
    <dbReference type="NCBI Taxonomy" id="2782701"/>
    <lineage>
        <taxon>Bacteria</taxon>
        <taxon>Pseudomonadati</taxon>
        <taxon>Pseudomonadota</taxon>
        <taxon>Betaproteobacteria</taxon>
        <taxon>Burkholderiales</taxon>
        <taxon>Burkholderiaceae</taxon>
        <taxon>Paraburkholderia</taxon>
    </lineage>
</organism>
<accession>A0A7W8LCC3</accession>
<sequence length="46" mass="4702">MNQRVTSAVARMGIDIGKSAFHVVGLDAAGKPAFRGASRVSASLNS</sequence>
<evidence type="ECO:0000313" key="2">
    <source>
        <dbReference type="Proteomes" id="UP000592820"/>
    </source>
</evidence>
<evidence type="ECO:0000313" key="1">
    <source>
        <dbReference type="EMBL" id="MBB5404404.1"/>
    </source>
</evidence>
<name>A0A7W8LCC3_9BURK</name>
<dbReference type="EMBL" id="JACHDE010000019">
    <property type="protein sequence ID" value="MBB5404404.1"/>
    <property type="molecule type" value="Genomic_DNA"/>
</dbReference>
<reference evidence="1 2" key="1">
    <citation type="submission" date="2020-08" db="EMBL/GenBank/DDBJ databases">
        <title>Genomic Encyclopedia of Type Strains, Phase IV (KMG-V): Genome sequencing to study the core and pangenomes of soil and plant-associated prokaryotes.</title>
        <authorList>
            <person name="Whitman W."/>
        </authorList>
    </citation>
    <scope>NUCLEOTIDE SEQUENCE [LARGE SCALE GENOMIC DNA]</scope>
    <source>
        <strain evidence="1 2">JPY162</strain>
    </source>
</reference>
<gene>
    <name evidence="1" type="ORF">HDG41_006500</name>
</gene>
<dbReference type="Proteomes" id="UP000592820">
    <property type="component" value="Unassembled WGS sequence"/>
</dbReference>
<protein>
    <recommendedName>
        <fullName evidence="3">IS110 family transposase</fullName>
    </recommendedName>
</protein>
<dbReference type="AlphaFoldDB" id="A0A7W8LCC3"/>